<feature type="signal peptide" evidence="1">
    <location>
        <begin position="1"/>
        <end position="20"/>
    </location>
</feature>
<dbReference type="InterPro" id="IPR021958">
    <property type="entry name" value="DUF3575"/>
</dbReference>
<dbReference type="Proteomes" id="UP000321436">
    <property type="component" value="Unassembled WGS sequence"/>
</dbReference>
<dbReference type="OrthoDB" id="1118958at2"/>
<evidence type="ECO:0000313" key="3">
    <source>
        <dbReference type="Proteomes" id="UP000321436"/>
    </source>
</evidence>
<comment type="caution">
    <text evidence="2">The sequence shown here is derived from an EMBL/GenBank/DDBJ whole genome shotgun (WGS) entry which is preliminary data.</text>
</comment>
<organism evidence="2 3">
    <name type="scientific">Chitinophaga cymbidii</name>
    <dbReference type="NCBI Taxonomy" id="1096750"/>
    <lineage>
        <taxon>Bacteria</taxon>
        <taxon>Pseudomonadati</taxon>
        <taxon>Bacteroidota</taxon>
        <taxon>Chitinophagia</taxon>
        <taxon>Chitinophagales</taxon>
        <taxon>Chitinophagaceae</taxon>
        <taxon>Chitinophaga</taxon>
    </lineage>
</organism>
<evidence type="ECO:0000313" key="2">
    <source>
        <dbReference type="EMBL" id="GEP93998.1"/>
    </source>
</evidence>
<evidence type="ECO:0000256" key="1">
    <source>
        <dbReference type="SAM" id="SignalP"/>
    </source>
</evidence>
<dbReference type="RefSeq" id="WP_146857499.1">
    <property type="nucleotide sequence ID" value="NZ_BKAU01000001.1"/>
</dbReference>
<dbReference type="Pfam" id="PF12099">
    <property type="entry name" value="DUF3575"/>
    <property type="match status" value="1"/>
</dbReference>
<gene>
    <name evidence="2" type="ORF">CCY01nite_02580</name>
</gene>
<dbReference type="AlphaFoldDB" id="A0A512RE66"/>
<protein>
    <recommendedName>
        <fullName evidence="4">DUF3575 domain-containing protein</fullName>
    </recommendedName>
</protein>
<proteinExistence type="predicted"/>
<keyword evidence="1" id="KW-0732">Signal</keyword>
<accession>A0A512RE66</accession>
<keyword evidence="3" id="KW-1185">Reference proteome</keyword>
<reference evidence="2 3" key="1">
    <citation type="submission" date="2019-07" db="EMBL/GenBank/DDBJ databases">
        <title>Whole genome shotgun sequence of Chitinophaga cymbidii NBRC 109752.</title>
        <authorList>
            <person name="Hosoyama A."/>
            <person name="Uohara A."/>
            <person name="Ohji S."/>
            <person name="Ichikawa N."/>
        </authorList>
    </citation>
    <scope>NUCLEOTIDE SEQUENCE [LARGE SCALE GENOMIC DNA]</scope>
    <source>
        <strain evidence="2 3">NBRC 109752</strain>
    </source>
</reference>
<dbReference type="EMBL" id="BKAU01000001">
    <property type="protein sequence ID" value="GEP93998.1"/>
    <property type="molecule type" value="Genomic_DNA"/>
</dbReference>
<name>A0A512RE66_9BACT</name>
<evidence type="ECO:0008006" key="4">
    <source>
        <dbReference type="Google" id="ProtNLM"/>
    </source>
</evidence>
<feature type="chain" id="PRO_5021926983" description="DUF3575 domain-containing protein" evidence="1">
    <location>
        <begin position="21"/>
        <end position="271"/>
    </location>
</feature>
<sequence>MKRAALFASVMLCLCLNVFAQDSLETADAPDRRTRLRNQPYFSNIVKTNLSTLALNNYSLTYERLLTRKISASLGWRYMPNTYMTKTALMGEVMKYFEDGEDGMSEQLDQLKMGGNAITAEVRFYTGRRPGAKGFYAGVYGRYSSFKYDYPYDFEDPTGEVTRVPFKGKSSGIGGGIILGGQFNIHKRIVVDLFIIGGHYGSFSGKVDGLTDLSDLDAQDKADLKEELESLIQIGDKKNITANVSDDGIRADVSMPFVGLRGLGLTIGFAF</sequence>